<protein>
    <submittedName>
        <fullName evidence="1">Uncharacterized protein</fullName>
    </submittedName>
</protein>
<reference evidence="1" key="1">
    <citation type="submission" date="2023-08" db="EMBL/GenBank/DDBJ databases">
        <authorList>
            <person name="Page C.A."/>
            <person name="Perez-Diaz I.M."/>
        </authorList>
    </citation>
    <scope>NUCLEOTIDE SEQUENCE</scope>
    <source>
        <strain evidence="1">3.8.38</strain>
    </source>
</reference>
<organism evidence="1 2">
    <name type="scientific">Levilactobacillus namurensis</name>
    <dbReference type="NCBI Taxonomy" id="380393"/>
    <lineage>
        <taxon>Bacteria</taxon>
        <taxon>Bacillati</taxon>
        <taxon>Bacillota</taxon>
        <taxon>Bacilli</taxon>
        <taxon>Lactobacillales</taxon>
        <taxon>Lactobacillaceae</taxon>
        <taxon>Levilactobacillus</taxon>
    </lineage>
</organism>
<evidence type="ECO:0000313" key="2">
    <source>
        <dbReference type="Proteomes" id="UP001254075"/>
    </source>
</evidence>
<accession>A0AAW8W959</accession>
<dbReference type="EMBL" id="JAVLAM010000001">
    <property type="protein sequence ID" value="MDT7014908.1"/>
    <property type="molecule type" value="Genomic_DNA"/>
</dbReference>
<dbReference type="RefSeq" id="WP_313845418.1">
    <property type="nucleotide sequence ID" value="NZ_JAVLAM010000001.1"/>
</dbReference>
<evidence type="ECO:0000313" key="1">
    <source>
        <dbReference type="EMBL" id="MDT7014908.1"/>
    </source>
</evidence>
<sequence length="104" mass="11527">MTFKSKPSGCPKATYSVEDLFSPKTFKDKVYQKGDYPLEGLSQKLTHTMSKMTPEERSKCRKVAVSLLSQQTLSTLFDAEASLIALTPDKLPLNISLLSLIGWA</sequence>
<comment type="caution">
    <text evidence="1">The sequence shown here is derived from an EMBL/GenBank/DDBJ whole genome shotgun (WGS) entry which is preliminary data.</text>
</comment>
<proteinExistence type="predicted"/>
<name>A0AAW8W959_9LACO</name>
<dbReference type="AlphaFoldDB" id="A0AAW8W959"/>
<dbReference type="Proteomes" id="UP001254075">
    <property type="component" value="Unassembled WGS sequence"/>
</dbReference>
<gene>
    <name evidence="1" type="ORF">RI532_10975</name>
</gene>